<evidence type="ECO:0000313" key="2">
    <source>
        <dbReference type="EMBL" id="RBR24400.1"/>
    </source>
</evidence>
<feature type="compositionally biased region" description="Low complexity" evidence="1">
    <location>
        <begin position="506"/>
        <end position="528"/>
    </location>
</feature>
<dbReference type="RefSeq" id="XP_031018991.1">
    <property type="nucleotide sequence ID" value="XM_031157039.1"/>
</dbReference>
<dbReference type="EMBL" id="QKXC01000058">
    <property type="protein sequence ID" value="RBR24400.1"/>
    <property type="molecule type" value="Genomic_DNA"/>
</dbReference>
<reference evidence="2 3" key="1">
    <citation type="submission" date="2018-06" db="EMBL/GenBank/DDBJ databases">
        <title>Fusarium incarnatum-equiseti species complex species 28.</title>
        <authorList>
            <person name="Gardiner D.M."/>
        </authorList>
    </citation>
    <scope>NUCLEOTIDE SEQUENCE [LARGE SCALE GENOMIC DNA]</scope>
    <source>
        <strain evidence="2 3">FIESC_28</strain>
    </source>
</reference>
<protein>
    <recommendedName>
        <fullName evidence="4">HNH nuclease domain-containing protein</fullName>
    </recommendedName>
</protein>
<dbReference type="GeneID" id="41992335"/>
<evidence type="ECO:0000256" key="1">
    <source>
        <dbReference type="SAM" id="MobiDB-lite"/>
    </source>
</evidence>
<sequence length="528" mass="58851">MALFPERYELPEDGSAGCAPTDLARLSLSDSPVRLSTSQPATVAFVFPGPASRPEMPDTRLVRTKQLEKHIKEWDDDFHLCCEHIVTTLMVRTSELGPKGGLWAGPPDPLPASILKKLFHSVSPLCRHYMLHLDPNNLTLPQWKHAIPVPLEWQPEVEDLSDDDDWEAYQKSVAYHRRFKTNPDLRPFLHDADEEAKCERRDEGECVVTGKPTNRRLWFIPLTWNDTVEHMNATGDLHVGSTILTGVNLAEGPNPACSAHTLGATHRVWNMVSIGEILYRYFNDGFCALKYQEGRNEELNKDEVKVTLKFYWMPKLKARFGLVMDIHSQPTNDWTMMLKESDAFQNCPPPDHYGKVFTQSGDLLESGHIVNITVAKKDLLFFRDAIEVHWACIMFTAFCGAAGRPWLLSGKDPEDRLMQSLQDKARLEGDAKLEGDTKLEGGTKLEGDARLEDDATIAESSKGNTLRRYGRKVKDGIKNVPGSLKEVTRKNLGRQPIPPYTSPQGVSSATVTPGPSTAPGSSAAPGSS</sequence>
<dbReference type="AlphaFoldDB" id="A0A366S6T9"/>
<feature type="region of interest" description="Disordered" evidence="1">
    <location>
        <begin position="477"/>
        <end position="528"/>
    </location>
</feature>
<accession>A0A366S6T9</accession>
<evidence type="ECO:0008006" key="4">
    <source>
        <dbReference type="Google" id="ProtNLM"/>
    </source>
</evidence>
<evidence type="ECO:0000313" key="3">
    <source>
        <dbReference type="Proteomes" id="UP000253153"/>
    </source>
</evidence>
<proteinExistence type="predicted"/>
<dbReference type="OrthoDB" id="5416097at2759"/>
<comment type="caution">
    <text evidence="2">The sequence shown here is derived from an EMBL/GenBank/DDBJ whole genome shotgun (WGS) entry which is preliminary data.</text>
</comment>
<organism evidence="2 3">
    <name type="scientific">Fusarium coffeatum</name>
    <dbReference type="NCBI Taxonomy" id="231269"/>
    <lineage>
        <taxon>Eukaryota</taxon>
        <taxon>Fungi</taxon>
        <taxon>Dikarya</taxon>
        <taxon>Ascomycota</taxon>
        <taxon>Pezizomycotina</taxon>
        <taxon>Sordariomycetes</taxon>
        <taxon>Hypocreomycetidae</taxon>
        <taxon>Hypocreales</taxon>
        <taxon>Nectriaceae</taxon>
        <taxon>Fusarium</taxon>
        <taxon>Fusarium incarnatum-equiseti species complex</taxon>
    </lineage>
</organism>
<gene>
    <name evidence="2" type="ORF">FIESC28_02890</name>
</gene>
<name>A0A366S6T9_9HYPO</name>
<keyword evidence="3" id="KW-1185">Reference proteome</keyword>
<dbReference type="Proteomes" id="UP000253153">
    <property type="component" value="Unassembled WGS sequence"/>
</dbReference>